<proteinExistence type="predicted"/>
<organism evidence="1 2">
    <name type="scientific">Klebsiella oxytoca</name>
    <dbReference type="NCBI Taxonomy" id="571"/>
    <lineage>
        <taxon>Bacteria</taxon>
        <taxon>Pseudomonadati</taxon>
        <taxon>Pseudomonadota</taxon>
        <taxon>Gammaproteobacteria</taxon>
        <taxon>Enterobacterales</taxon>
        <taxon>Enterobacteriaceae</taxon>
        <taxon>Klebsiella/Raoultella group</taxon>
        <taxon>Klebsiella</taxon>
    </lineage>
</organism>
<accession>A0A318FNQ2</accession>
<dbReference type="EMBL" id="QJJG01000008">
    <property type="protein sequence ID" value="PXW44775.1"/>
    <property type="molecule type" value="Genomic_DNA"/>
</dbReference>
<evidence type="ECO:0000313" key="1">
    <source>
        <dbReference type="EMBL" id="PXW44775.1"/>
    </source>
</evidence>
<comment type="caution">
    <text evidence="1">The sequence shown here is derived from an EMBL/GenBank/DDBJ whole genome shotgun (WGS) entry which is preliminary data.</text>
</comment>
<dbReference type="Proteomes" id="UP000247485">
    <property type="component" value="Unassembled WGS sequence"/>
</dbReference>
<sequence length="64" mass="7182">MREVRSEFIGTVYVDSCHSITSSHKNATGDILYANDPGGKNPKYTNDSSLIKRSLFDRIYLANN</sequence>
<name>A0A318FNQ2_KLEOX</name>
<gene>
    <name evidence="1" type="ORF">DET57_10834</name>
</gene>
<evidence type="ECO:0000313" key="2">
    <source>
        <dbReference type="Proteomes" id="UP000247485"/>
    </source>
</evidence>
<dbReference type="AlphaFoldDB" id="A0A318FNQ2"/>
<reference evidence="1 2" key="1">
    <citation type="submission" date="2018-05" db="EMBL/GenBank/DDBJ databases">
        <title>Freshwater and sediment microbial communities from various areas in North America, analyzing microbe dynamics in response to fracking.</title>
        <authorList>
            <person name="Lamendella R."/>
        </authorList>
    </citation>
    <scope>NUCLEOTIDE SEQUENCE [LARGE SCALE GENOMIC DNA]</scope>
    <source>
        <strain evidence="1 2">67</strain>
    </source>
</reference>
<protein>
    <submittedName>
        <fullName evidence="1">Uncharacterized protein</fullName>
    </submittedName>
</protein>